<dbReference type="InterPro" id="IPR029063">
    <property type="entry name" value="SAM-dependent_MTases_sf"/>
</dbReference>
<reference evidence="2 3" key="1">
    <citation type="journal article" date="2016" name="Nat. Commun.">
        <title>Thousands of microbial genomes shed light on interconnected biogeochemical processes in an aquifer system.</title>
        <authorList>
            <person name="Anantharaman K."/>
            <person name="Brown C.T."/>
            <person name="Hug L.A."/>
            <person name="Sharon I."/>
            <person name="Castelle C.J."/>
            <person name="Probst A.J."/>
            <person name="Thomas B.C."/>
            <person name="Singh A."/>
            <person name="Wilkins M.J."/>
            <person name="Karaoz U."/>
            <person name="Brodie E.L."/>
            <person name="Williams K.H."/>
            <person name="Hubbard S.S."/>
            <person name="Banfield J.F."/>
        </authorList>
    </citation>
    <scope>NUCLEOTIDE SEQUENCE [LARGE SCALE GENOMIC DNA]</scope>
</reference>
<feature type="domain" description="Methyltransferase FkbM" evidence="1">
    <location>
        <begin position="90"/>
        <end position="255"/>
    </location>
</feature>
<dbReference type="InterPro" id="IPR052514">
    <property type="entry name" value="SAM-dependent_MTase"/>
</dbReference>
<evidence type="ECO:0000313" key="3">
    <source>
        <dbReference type="Proteomes" id="UP000178577"/>
    </source>
</evidence>
<comment type="caution">
    <text evidence="2">The sequence shown here is derived from an EMBL/GenBank/DDBJ whole genome shotgun (WGS) entry which is preliminary data.</text>
</comment>
<evidence type="ECO:0000313" key="2">
    <source>
        <dbReference type="EMBL" id="OGD89366.1"/>
    </source>
</evidence>
<dbReference type="PANTHER" id="PTHR34203:SF15">
    <property type="entry name" value="SLL1173 PROTEIN"/>
    <property type="match status" value="1"/>
</dbReference>
<dbReference type="PANTHER" id="PTHR34203">
    <property type="entry name" value="METHYLTRANSFERASE, FKBM FAMILY PROTEIN"/>
    <property type="match status" value="1"/>
</dbReference>
<proteinExistence type="predicted"/>
<organism evidence="2 3">
    <name type="scientific">Candidatus Curtissbacteria bacterium RIFCSPHIGHO2_01_FULL_40_12</name>
    <dbReference type="NCBI Taxonomy" id="1797710"/>
    <lineage>
        <taxon>Bacteria</taxon>
        <taxon>Candidatus Curtissiibacteriota</taxon>
    </lineage>
</organism>
<sequence length="291" mass="33722">MKGQLFVLLRRLNVLFHKSGLRVPKIFFPLYWFVFEKVKETKPMLVRVGGVKLLGYPWDTLFSDMIVRGMEEFETDLFRKYLKHGMTVVDIGANIGLYTLISAKKVGTTGKVYSFEPERINYGLLLENIKLNKLRNVFPYQMAVADKTEKRFLAISKFNLGGHSLSQGNVQYIKGRQKTSVVSLDYFFNKVEKIQMLNVIKMDTQGAEGLIMEGAKRVLRRFHPKIFMEFWPGGLRNMGTDPVLLLKTLKSFGYKIKHIDEQNKTLNDVTIKEVISLSSRQNWTYLNLFLE</sequence>
<dbReference type="EMBL" id="MFAY01000011">
    <property type="protein sequence ID" value="OGD89366.1"/>
    <property type="molecule type" value="Genomic_DNA"/>
</dbReference>
<dbReference type="AlphaFoldDB" id="A0A1F5GBY7"/>
<name>A0A1F5GBY7_9BACT</name>
<dbReference type="Pfam" id="PF05050">
    <property type="entry name" value="Methyltransf_21"/>
    <property type="match status" value="1"/>
</dbReference>
<dbReference type="NCBIfam" id="TIGR01444">
    <property type="entry name" value="fkbM_fam"/>
    <property type="match status" value="1"/>
</dbReference>
<dbReference type="Gene3D" id="3.40.50.150">
    <property type="entry name" value="Vaccinia Virus protein VP39"/>
    <property type="match status" value="1"/>
</dbReference>
<protein>
    <recommendedName>
        <fullName evidence="1">Methyltransferase FkbM domain-containing protein</fullName>
    </recommendedName>
</protein>
<evidence type="ECO:0000259" key="1">
    <source>
        <dbReference type="Pfam" id="PF05050"/>
    </source>
</evidence>
<dbReference type="SUPFAM" id="SSF53335">
    <property type="entry name" value="S-adenosyl-L-methionine-dependent methyltransferases"/>
    <property type="match status" value="1"/>
</dbReference>
<gene>
    <name evidence="2" type="ORF">A2693_01760</name>
</gene>
<dbReference type="Proteomes" id="UP000178577">
    <property type="component" value="Unassembled WGS sequence"/>
</dbReference>
<dbReference type="InterPro" id="IPR006342">
    <property type="entry name" value="FkbM_mtfrase"/>
</dbReference>
<accession>A0A1F5GBY7</accession>